<dbReference type="EMBL" id="CDSF01000001">
    <property type="protein sequence ID" value="CEO94476.1"/>
    <property type="molecule type" value="Genomic_DNA"/>
</dbReference>
<evidence type="ECO:0000256" key="4">
    <source>
        <dbReference type="SAM" id="Phobius"/>
    </source>
</evidence>
<dbReference type="AlphaFoldDB" id="A0A0G4IGY3"/>
<keyword evidence="2 3" id="KW-0040">ANK repeat</keyword>
<keyword evidence="6" id="KW-0496">Mitochondrion</keyword>
<feature type="repeat" description="ANK" evidence="3">
    <location>
        <begin position="361"/>
        <end position="393"/>
    </location>
</feature>
<dbReference type="Proteomes" id="UP000039324">
    <property type="component" value="Unassembled WGS sequence"/>
</dbReference>
<proteinExistence type="predicted"/>
<dbReference type="Proteomes" id="UP000290189">
    <property type="component" value="Unassembled WGS sequence"/>
</dbReference>
<feature type="transmembrane region" description="Helical" evidence="4">
    <location>
        <begin position="40"/>
        <end position="60"/>
    </location>
</feature>
<dbReference type="PROSITE" id="PS50297">
    <property type="entry name" value="ANK_REP_REGION"/>
    <property type="match status" value="2"/>
</dbReference>
<keyword evidence="4" id="KW-0812">Transmembrane</keyword>
<evidence type="ECO:0000313" key="6">
    <source>
        <dbReference type="EMBL" id="SPQ96823.1"/>
    </source>
</evidence>
<keyword evidence="7" id="KW-1185">Reference proteome</keyword>
<dbReference type="InterPro" id="IPR036770">
    <property type="entry name" value="Ankyrin_rpt-contain_sf"/>
</dbReference>
<reference evidence="5 7" key="1">
    <citation type="submission" date="2015-02" db="EMBL/GenBank/DDBJ databases">
        <authorList>
            <person name="Chooi Y.-H."/>
        </authorList>
    </citation>
    <scope>NUCLEOTIDE SEQUENCE [LARGE SCALE GENOMIC DNA]</scope>
    <source>
        <strain evidence="5">E3</strain>
    </source>
</reference>
<dbReference type="PANTHER" id="PTHR24171">
    <property type="entry name" value="ANKYRIN REPEAT DOMAIN-CONTAINING PROTEIN 39-RELATED"/>
    <property type="match status" value="1"/>
</dbReference>
<keyword evidence="1" id="KW-0677">Repeat</keyword>
<evidence type="ECO:0000256" key="3">
    <source>
        <dbReference type="PROSITE-ProRule" id="PRU00023"/>
    </source>
</evidence>
<dbReference type="STRING" id="37360.A0A0G4IGY3"/>
<dbReference type="Gene3D" id="1.25.40.20">
    <property type="entry name" value="Ankyrin repeat-containing domain"/>
    <property type="match status" value="2"/>
</dbReference>
<keyword evidence="4" id="KW-1133">Transmembrane helix</keyword>
<keyword evidence="4" id="KW-0472">Membrane</keyword>
<dbReference type="PROSITE" id="PS50088">
    <property type="entry name" value="ANK_REPEAT"/>
    <property type="match status" value="3"/>
</dbReference>
<evidence type="ECO:0000313" key="5">
    <source>
        <dbReference type="EMBL" id="CEO94476.1"/>
    </source>
</evidence>
<protein>
    <submittedName>
        <fullName evidence="5">Uncharacterized protein</fullName>
    </submittedName>
</protein>
<gene>
    <name evidence="5" type="ORF">PBRA_000261</name>
    <name evidence="6" type="ORF">PLBR_LOCUS4038</name>
</gene>
<dbReference type="SUPFAM" id="SSF48403">
    <property type="entry name" value="Ankyrin repeat"/>
    <property type="match status" value="1"/>
</dbReference>
<evidence type="ECO:0000313" key="7">
    <source>
        <dbReference type="Proteomes" id="UP000039324"/>
    </source>
</evidence>
<feature type="repeat" description="ANK" evidence="3">
    <location>
        <begin position="327"/>
        <end position="359"/>
    </location>
</feature>
<reference evidence="6 8" key="2">
    <citation type="submission" date="2018-03" db="EMBL/GenBank/DDBJ databases">
        <authorList>
            <person name="Fogelqvist J."/>
        </authorList>
    </citation>
    <scope>NUCLEOTIDE SEQUENCE [LARGE SCALE GENOMIC DNA]</scope>
</reference>
<evidence type="ECO:0000256" key="2">
    <source>
        <dbReference type="ARBA" id="ARBA00023043"/>
    </source>
</evidence>
<dbReference type="OrthoDB" id="194358at2759"/>
<feature type="repeat" description="ANK" evidence="3">
    <location>
        <begin position="397"/>
        <end position="430"/>
    </location>
</feature>
<dbReference type="Pfam" id="PF12796">
    <property type="entry name" value="Ank_2"/>
    <property type="match status" value="2"/>
</dbReference>
<dbReference type="InterPro" id="IPR002110">
    <property type="entry name" value="Ankyrin_rpt"/>
</dbReference>
<sequence length="546" mass="59155">MWYCRLPCLFRPHTASLVSRIERPPLHTTMRTTEKRRSEMLLVWGVISIMIGLGVSVPLAPIGDGVRVMLQPHDDNTSIAFDPAALYEHSMFFRARTRFYLLAGVPGSGLHGPIPISKCCSSDLYTIRSYLEANPHSNANVSKWWKGIALVEFEPLRSLLSCANYLAIPLLYEHVLKELAKIMLGVNFNSLVEHALNNSLGDTEVADIASQLTLMNPFSWSSSVSSNLDGDDVDTLRALLSWINPDVCRQLLNEMLFGAMTSLTAAVRRGCSPAVIEVLFENGADPDAGSWSSSHLHPLYVALEMDASLPVINLLAKAANLTMPRGCGDFPIHWACEKGTPAAVQCLIRAGADVNPVSHRYPGTPLQIGIRRNNAVMVRILIDAGAKVNLSASTTGGHDTILHHAASNNAGSDIMNMLLAEGIDVNTRDDVGRTALLVAAEQGNADALLFLASVPGVDVHAGDMFRCAPLVAAARSGNRDCVAILLRAGALRGDDHVQDGSMALFEANMLPDSSKHKTEIVQMLKDAGAVPPTDDMTFNHQARLFW</sequence>
<dbReference type="SMART" id="SM00248">
    <property type="entry name" value="ANK"/>
    <property type="match status" value="7"/>
</dbReference>
<organism evidence="5 7">
    <name type="scientific">Plasmodiophora brassicae</name>
    <name type="common">Clubroot disease agent</name>
    <dbReference type="NCBI Taxonomy" id="37360"/>
    <lineage>
        <taxon>Eukaryota</taxon>
        <taxon>Sar</taxon>
        <taxon>Rhizaria</taxon>
        <taxon>Endomyxa</taxon>
        <taxon>Phytomyxea</taxon>
        <taxon>Plasmodiophorida</taxon>
        <taxon>Plasmodiophoridae</taxon>
        <taxon>Plasmodiophora</taxon>
    </lineage>
</organism>
<evidence type="ECO:0000313" key="8">
    <source>
        <dbReference type="Proteomes" id="UP000290189"/>
    </source>
</evidence>
<evidence type="ECO:0000256" key="1">
    <source>
        <dbReference type="ARBA" id="ARBA00022737"/>
    </source>
</evidence>
<accession>A0A0G4IGY3</accession>
<dbReference type="PANTHER" id="PTHR24171:SF9">
    <property type="entry name" value="ANKYRIN REPEAT DOMAIN-CONTAINING PROTEIN 39"/>
    <property type="match status" value="1"/>
</dbReference>
<dbReference type="EMBL" id="OVEO01000006">
    <property type="protein sequence ID" value="SPQ96823.1"/>
    <property type="molecule type" value="Genomic_DNA"/>
</dbReference>
<geneLocation type="mitochondrion" evidence="6"/>
<name>A0A0G4IGY3_PLABS</name>